<proteinExistence type="predicted"/>
<evidence type="ECO:0000259" key="1">
    <source>
        <dbReference type="Pfam" id="PF00535"/>
    </source>
</evidence>
<reference evidence="2 5" key="3">
    <citation type="submission" date="2019-06" db="EMBL/GenBank/DDBJ databases">
        <title>Whole genome shotgun sequence of Brevibacillus reuszeri NBRC 15719.</title>
        <authorList>
            <person name="Hosoyama A."/>
            <person name="Uohara A."/>
            <person name="Ohji S."/>
            <person name="Ichikawa N."/>
        </authorList>
    </citation>
    <scope>NUCLEOTIDE SEQUENCE [LARGE SCALE GENOMIC DNA]</scope>
    <source>
        <strain evidence="2 5">NBRC 15719</strain>
    </source>
</reference>
<protein>
    <recommendedName>
        <fullName evidence="1">Glycosyltransferase 2-like domain-containing protein</fullName>
    </recommendedName>
</protein>
<sequence>MKVAVCVLTYKRPDGLKRLLDGLSRQAFIKTQPSAVQVVVVDNDPAASSVAYCSSLQLGYPWKLVWYNEKRRGISFARNRAVALAWEEHDFIAFIDDDEVPEPSWLDELLAVQQMTQAAIVTGPVLPVYPEGAPAWSVKSGCYERSRHPTGYALRLARTGNVLIQTEVFARIESWFDERYALSGGEDTHFFMRVKALAFDIVWADEAIVHEWLPLSRLKVSWLLQRAYRSGNTYTLCERDIRQSAAKLVIRAIKGGIRIGSGLVLALPALLLGRITFIKALQSICLGAGMVMGLVGKRYEEYQRTHAV</sequence>
<dbReference type="Gene3D" id="3.90.550.10">
    <property type="entry name" value="Spore Coat Polysaccharide Biosynthesis Protein SpsA, Chain A"/>
    <property type="match status" value="1"/>
</dbReference>
<evidence type="ECO:0000313" key="4">
    <source>
        <dbReference type="Proteomes" id="UP000036834"/>
    </source>
</evidence>
<dbReference type="EMBL" id="LGIQ01000017">
    <property type="protein sequence ID" value="KNB68622.1"/>
    <property type="molecule type" value="Genomic_DNA"/>
</dbReference>
<gene>
    <name evidence="3" type="ORF">ADS79_32130</name>
    <name evidence="2" type="ORF">BRE01_28250</name>
</gene>
<dbReference type="CDD" id="cd00761">
    <property type="entry name" value="Glyco_tranf_GTA_type"/>
    <property type="match status" value="1"/>
</dbReference>
<dbReference type="SUPFAM" id="SSF53448">
    <property type="entry name" value="Nucleotide-diphospho-sugar transferases"/>
    <property type="match status" value="1"/>
</dbReference>
<dbReference type="AlphaFoldDB" id="A0A0K9YIV3"/>
<evidence type="ECO:0000313" key="5">
    <source>
        <dbReference type="Proteomes" id="UP000319578"/>
    </source>
</evidence>
<dbReference type="PANTHER" id="PTHR43685:SF2">
    <property type="entry name" value="GLYCOSYLTRANSFERASE 2-LIKE DOMAIN-CONTAINING PROTEIN"/>
    <property type="match status" value="1"/>
</dbReference>
<reference evidence="3" key="2">
    <citation type="submission" date="2015-07" db="EMBL/GenBank/DDBJ databases">
        <title>MeaNS - Measles Nucleotide Surveillance Program.</title>
        <authorList>
            <person name="Tran T."/>
            <person name="Druce J."/>
        </authorList>
    </citation>
    <scope>NUCLEOTIDE SEQUENCE</scope>
    <source>
        <strain evidence="3">DSM 9887</strain>
    </source>
</reference>
<keyword evidence="5" id="KW-1185">Reference proteome</keyword>
<accession>A0A0K9YIV3</accession>
<feature type="domain" description="Glycosyltransferase 2-like" evidence="1">
    <location>
        <begin position="5"/>
        <end position="147"/>
    </location>
</feature>
<dbReference type="STRING" id="54915.ADS79_32130"/>
<comment type="caution">
    <text evidence="3">The sequence shown here is derived from an EMBL/GenBank/DDBJ whole genome shotgun (WGS) entry which is preliminary data.</text>
</comment>
<reference evidence="4" key="1">
    <citation type="submission" date="2015-07" db="EMBL/GenBank/DDBJ databases">
        <title>Genome sequencing project for genomic taxonomy and phylogenomics of Bacillus-like bacteria.</title>
        <authorList>
            <person name="Liu B."/>
            <person name="Wang J."/>
            <person name="Zhu Y."/>
            <person name="Liu G."/>
            <person name="Chen Q."/>
            <person name="Chen Z."/>
            <person name="Lan J."/>
            <person name="Che J."/>
            <person name="Ge C."/>
            <person name="Shi H."/>
            <person name="Pan Z."/>
            <person name="Liu X."/>
        </authorList>
    </citation>
    <scope>NUCLEOTIDE SEQUENCE [LARGE SCALE GENOMIC DNA]</scope>
    <source>
        <strain evidence="4">DSM 9887</strain>
    </source>
</reference>
<dbReference type="PATRIC" id="fig|54915.3.peg.524"/>
<dbReference type="RefSeq" id="WP_049742552.1">
    <property type="nucleotide sequence ID" value="NZ_BJON01000010.1"/>
</dbReference>
<dbReference type="EMBL" id="BJON01000010">
    <property type="protein sequence ID" value="GED69123.1"/>
    <property type="molecule type" value="Genomic_DNA"/>
</dbReference>
<dbReference type="OrthoDB" id="153025at2"/>
<name>A0A0K9YIV3_9BACL</name>
<dbReference type="Pfam" id="PF00535">
    <property type="entry name" value="Glycos_transf_2"/>
    <property type="match status" value="1"/>
</dbReference>
<dbReference type="PANTHER" id="PTHR43685">
    <property type="entry name" value="GLYCOSYLTRANSFERASE"/>
    <property type="match status" value="1"/>
</dbReference>
<dbReference type="InterPro" id="IPR050834">
    <property type="entry name" value="Glycosyltransf_2"/>
</dbReference>
<evidence type="ECO:0000313" key="2">
    <source>
        <dbReference type="EMBL" id="GED69123.1"/>
    </source>
</evidence>
<dbReference type="InterPro" id="IPR029044">
    <property type="entry name" value="Nucleotide-diphossugar_trans"/>
</dbReference>
<organism evidence="3 4">
    <name type="scientific">Brevibacillus reuszeri</name>
    <dbReference type="NCBI Taxonomy" id="54915"/>
    <lineage>
        <taxon>Bacteria</taxon>
        <taxon>Bacillati</taxon>
        <taxon>Bacillota</taxon>
        <taxon>Bacilli</taxon>
        <taxon>Bacillales</taxon>
        <taxon>Paenibacillaceae</taxon>
        <taxon>Brevibacillus</taxon>
    </lineage>
</organism>
<evidence type="ECO:0000313" key="3">
    <source>
        <dbReference type="EMBL" id="KNB68622.1"/>
    </source>
</evidence>
<dbReference type="Proteomes" id="UP000319578">
    <property type="component" value="Unassembled WGS sequence"/>
</dbReference>
<dbReference type="Proteomes" id="UP000036834">
    <property type="component" value="Unassembled WGS sequence"/>
</dbReference>
<dbReference type="InterPro" id="IPR001173">
    <property type="entry name" value="Glyco_trans_2-like"/>
</dbReference>